<dbReference type="EMBL" id="JACNIG010000193">
    <property type="protein sequence ID" value="MBC8431932.1"/>
    <property type="molecule type" value="Genomic_DNA"/>
</dbReference>
<evidence type="ECO:0000256" key="1">
    <source>
        <dbReference type="ARBA" id="ARBA00001942"/>
    </source>
</evidence>
<dbReference type="Gene3D" id="3.40.228.10">
    <property type="entry name" value="Dimethylsulfoxide Reductase, domain 2"/>
    <property type="match status" value="1"/>
</dbReference>
<dbReference type="SMART" id="SM00926">
    <property type="entry name" value="Molybdop_Fe4S4"/>
    <property type="match status" value="1"/>
</dbReference>
<dbReference type="Gene3D" id="2.40.40.20">
    <property type="match status" value="1"/>
</dbReference>
<comment type="cofactor">
    <cofactor evidence="1">
        <name>Mo-bis(molybdopterin guanine dinucleotide)</name>
        <dbReference type="ChEBI" id="CHEBI:60539"/>
    </cofactor>
</comment>
<dbReference type="InterPro" id="IPR050612">
    <property type="entry name" value="Prok_Mopterin_Oxidored"/>
</dbReference>
<dbReference type="GO" id="GO:0016491">
    <property type="term" value="F:oxidoreductase activity"/>
    <property type="evidence" value="ECO:0007669"/>
    <property type="project" value="UniProtKB-KW"/>
</dbReference>
<dbReference type="InterPro" id="IPR006963">
    <property type="entry name" value="Mopterin_OxRdtase_4Fe-4S_dom"/>
</dbReference>
<evidence type="ECO:0000256" key="4">
    <source>
        <dbReference type="ARBA" id="ARBA00022723"/>
    </source>
</evidence>
<comment type="similarity">
    <text evidence="2">Belongs to the prokaryotic molybdopterin-containing oxidoreductase family.</text>
</comment>
<evidence type="ECO:0000313" key="9">
    <source>
        <dbReference type="EMBL" id="MBC8431932.1"/>
    </source>
</evidence>
<keyword evidence="3" id="KW-0500">Molybdenum</keyword>
<keyword evidence="6" id="KW-0408">Iron</keyword>
<dbReference type="GO" id="GO:0046872">
    <property type="term" value="F:metal ion binding"/>
    <property type="evidence" value="ECO:0007669"/>
    <property type="project" value="UniProtKB-KW"/>
</dbReference>
<evidence type="ECO:0000256" key="6">
    <source>
        <dbReference type="ARBA" id="ARBA00023004"/>
    </source>
</evidence>
<feature type="domain" description="4Fe-4S Mo/W bis-MGD-type" evidence="8">
    <location>
        <begin position="4"/>
        <end position="59"/>
    </location>
</feature>
<protein>
    <submittedName>
        <fullName evidence="9">Molybdopterin-dependent oxidoreductase</fullName>
    </submittedName>
</protein>
<dbReference type="PROSITE" id="PS00490">
    <property type="entry name" value="MOLYBDOPTERIN_PROK_2"/>
    <property type="match status" value="1"/>
</dbReference>
<evidence type="ECO:0000313" key="10">
    <source>
        <dbReference type="Proteomes" id="UP000605201"/>
    </source>
</evidence>
<dbReference type="PANTHER" id="PTHR43742">
    <property type="entry name" value="TRIMETHYLAMINE-N-OXIDE REDUCTASE"/>
    <property type="match status" value="1"/>
</dbReference>
<dbReference type="InterPro" id="IPR009010">
    <property type="entry name" value="Asp_de-COase-like_dom_sf"/>
</dbReference>
<keyword evidence="5" id="KW-0560">Oxidoreductase</keyword>
<evidence type="ECO:0000256" key="2">
    <source>
        <dbReference type="ARBA" id="ARBA00010312"/>
    </source>
</evidence>
<dbReference type="Gene3D" id="3.40.50.740">
    <property type="match status" value="1"/>
</dbReference>
<dbReference type="Pfam" id="PF00384">
    <property type="entry name" value="Molybdopterin"/>
    <property type="match status" value="1"/>
</dbReference>
<dbReference type="CDD" id="cd02781">
    <property type="entry name" value="MopB_CT_Acetylene-hydratase"/>
    <property type="match status" value="1"/>
</dbReference>
<dbReference type="InterPro" id="IPR006656">
    <property type="entry name" value="Mopterin_OxRdtase"/>
</dbReference>
<accession>A0A8J6TRK3</accession>
<gene>
    <name evidence="9" type="ORF">H8D96_08420</name>
</gene>
<name>A0A8J6TRK3_9BACT</name>
<evidence type="ECO:0000256" key="7">
    <source>
        <dbReference type="ARBA" id="ARBA00023014"/>
    </source>
</evidence>
<dbReference type="GO" id="GO:0018818">
    <property type="term" value="F:acetylene hydratase activity"/>
    <property type="evidence" value="ECO:0007669"/>
    <property type="project" value="InterPro"/>
</dbReference>
<sequence length="740" mass="83231">MSEIELKYSTCFFCTSVGCAMKVYVRDGQVQRVAVDTAAPVVPGAFCVRPTLAKDYQHHPFRLSFPMKRSGPRGANQWEQISWDQALDEIAEKLEAIRRRYGAEAVATSSGTGRGAAEFAKTRFMNLFGSPNRIGVITICYAPRAMVWFATFGGHLVPDRKPGKTKLAVHWGRNAHEGGPSSWNSFLKAKKAGMKTMVIDPRFIEPSRQADRWVQIRPGTDTALALGMIHVIIEEGLYDRTFVENYTVGFAKLKQRAGAYPPHRVAEITGLSMDAVFETARYYAAHQPSNMVIGVAAEHGAPNSIQAIRAINLLRAIVGTVDVEGGELISSPYPGFIPDVCMEANEMLLSEQRRKQLGSDRFRFLGYPGWELIEAQMRKVWGERHAAAVNLHSPAHAPTVFRAMLTGKPYPVKSLLVSCSNPLLSYANTKLVYEALLSTDLLVTFDLTWTPTTAISDYVLPAACWMERPDMGNFASVGGYPLVQVGEAAVPARVPGEYERLNDYEFWRELGVRLGQADHWPWKTFEDVWEYRIAELMDAEGHSSLEAFVHHTRAKVLPPEAGRCQKGPLATPSGKVELYSTILEQLDYDPLPDYTEPDIPEKIKKKYPLINISGVRVMPYHHSEFRHIEGFRKRHRDPIVEIHFDTARKKGINDGDWVFIETHLGRVKQKARLSNCFHPRYIVSQHAWWFPEMDAAEPSLYGLWECNINVTTDDDPDKCDPLSGAWPLKGEYMRCKISKA</sequence>
<dbReference type="GO" id="GO:0043546">
    <property type="term" value="F:molybdopterin cofactor binding"/>
    <property type="evidence" value="ECO:0007669"/>
    <property type="project" value="InterPro"/>
</dbReference>
<dbReference type="InterPro" id="IPR006655">
    <property type="entry name" value="Mopterin_OxRdtase_prok_CS"/>
</dbReference>
<organism evidence="9 10">
    <name type="scientific">Candidatus Desulfatibia vada</name>
    <dbReference type="NCBI Taxonomy" id="2841696"/>
    <lineage>
        <taxon>Bacteria</taxon>
        <taxon>Pseudomonadati</taxon>
        <taxon>Thermodesulfobacteriota</taxon>
        <taxon>Desulfobacteria</taxon>
        <taxon>Desulfobacterales</taxon>
        <taxon>Desulfobacterales incertae sedis</taxon>
        <taxon>Candidatus Desulfatibia</taxon>
    </lineage>
</organism>
<dbReference type="AlphaFoldDB" id="A0A8J6TRK3"/>
<dbReference type="InterPro" id="IPR037949">
    <property type="entry name" value="MopB_CT_Acetylene-hydratase"/>
</dbReference>
<dbReference type="SUPFAM" id="SSF53706">
    <property type="entry name" value="Formate dehydrogenase/DMSO reductase, domains 1-3"/>
    <property type="match status" value="1"/>
</dbReference>
<proteinExistence type="inferred from homology"/>
<dbReference type="Proteomes" id="UP000605201">
    <property type="component" value="Unassembled WGS sequence"/>
</dbReference>
<dbReference type="SUPFAM" id="SSF50692">
    <property type="entry name" value="ADC-like"/>
    <property type="match status" value="1"/>
</dbReference>
<evidence type="ECO:0000256" key="3">
    <source>
        <dbReference type="ARBA" id="ARBA00022505"/>
    </source>
</evidence>
<evidence type="ECO:0000259" key="8">
    <source>
        <dbReference type="SMART" id="SM00926"/>
    </source>
</evidence>
<keyword evidence="4" id="KW-0479">Metal-binding</keyword>
<comment type="caution">
    <text evidence="9">The sequence shown here is derived from an EMBL/GenBank/DDBJ whole genome shotgun (WGS) entry which is preliminary data.</text>
</comment>
<dbReference type="PANTHER" id="PTHR43742:SF6">
    <property type="entry name" value="OXIDOREDUCTASE YYAE-RELATED"/>
    <property type="match status" value="1"/>
</dbReference>
<dbReference type="Pfam" id="PF01568">
    <property type="entry name" value="Molydop_binding"/>
    <property type="match status" value="1"/>
</dbReference>
<reference evidence="9 10" key="1">
    <citation type="submission" date="2020-08" db="EMBL/GenBank/DDBJ databases">
        <title>Bridging the membrane lipid divide: bacteria of the FCB group superphylum have the potential to synthesize archaeal ether lipids.</title>
        <authorList>
            <person name="Villanueva L."/>
            <person name="Von Meijenfeldt F.A.B."/>
            <person name="Westbye A.B."/>
            <person name="Yadav S."/>
            <person name="Hopmans E.C."/>
            <person name="Dutilh B.E."/>
            <person name="Sinninghe Damste J.S."/>
        </authorList>
    </citation>
    <scope>NUCLEOTIDE SEQUENCE [LARGE SCALE GENOMIC DNA]</scope>
    <source>
        <strain evidence="9">NIOZ-UU17</strain>
    </source>
</reference>
<dbReference type="Gene3D" id="2.20.25.90">
    <property type="entry name" value="ADC-like domains"/>
    <property type="match status" value="1"/>
</dbReference>
<keyword evidence="7" id="KW-0411">Iron-sulfur</keyword>
<dbReference type="InterPro" id="IPR006657">
    <property type="entry name" value="MoPterin_dinucl-bd_dom"/>
</dbReference>
<dbReference type="Pfam" id="PF04879">
    <property type="entry name" value="Molybdop_Fe4S4"/>
    <property type="match status" value="1"/>
</dbReference>
<dbReference type="PROSITE" id="PS51257">
    <property type="entry name" value="PROKAR_LIPOPROTEIN"/>
    <property type="match status" value="1"/>
</dbReference>
<evidence type="ECO:0000256" key="5">
    <source>
        <dbReference type="ARBA" id="ARBA00023002"/>
    </source>
</evidence>
<dbReference type="GO" id="GO:0051536">
    <property type="term" value="F:iron-sulfur cluster binding"/>
    <property type="evidence" value="ECO:0007669"/>
    <property type="project" value="UniProtKB-KW"/>
</dbReference>